<protein>
    <submittedName>
        <fullName evidence="1">Uncharacterized protein</fullName>
    </submittedName>
</protein>
<name>A0AAQ1NYD4_LEPIR</name>
<gene>
    <name evidence="1" type="ORF">LMANV2_370045</name>
</gene>
<comment type="caution">
    <text evidence="1">The sequence shown here is derived from an EMBL/GenBank/DDBJ whole genome shotgun (WGS) entry which is preliminary data.</text>
</comment>
<sequence length="41" mass="5147">MVPIALEKLRMREVYQDFLIYLQSGFYKKIKLAYKYFVRRQ</sequence>
<dbReference type="AlphaFoldDB" id="A0AAQ1NYD4"/>
<organism evidence="1 2">
    <name type="scientific">Leptospira interrogans serovar Manilae</name>
    <dbReference type="NCBI Taxonomy" id="214675"/>
    <lineage>
        <taxon>Bacteria</taxon>
        <taxon>Pseudomonadati</taxon>
        <taxon>Spirochaetota</taxon>
        <taxon>Spirochaetia</taxon>
        <taxon>Leptospirales</taxon>
        <taxon>Leptospiraceae</taxon>
        <taxon>Leptospira</taxon>
    </lineage>
</organism>
<dbReference type="Proteomes" id="UP000234460">
    <property type="component" value="Chromosome LMANV2"/>
</dbReference>
<evidence type="ECO:0000313" key="1">
    <source>
        <dbReference type="EMBL" id="SOR61984.1"/>
    </source>
</evidence>
<evidence type="ECO:0000313" key="2">
    <source>
        <dbReference type="Proteomes" id="UP000234460"/>
    </source>
</evidence>
<reference evidence="1 2" key="1">
    <citation type="submission" date="2017-11" db="EMBL/GenBank/DDBJ databases">
        <authorList>
            <person name="Lechat P."/>
        </authorList>
    </citation>
    <scope>NUCLEOTIDE SEQUENCE [LARGE SCALE GENOMIC DNA]</scope>
    <source>
        <strain evidence="1">L495</strain>
    </source>
</reference>
<dbReference type="EMBL" id="OEJX01000031">
    <property type="protein sequence ID" value="SOR61984.1"/>
    <property type="molecule type" value="Genomic_DNA"/>
</dbReference>
<accession>A0AAQ1NYD4</accession>
<proteinExistence type="predicted"/>